<keyword evidence="4" id="KW-1185">Reference proteome</keyword>
<dbReference type="InterPro" id="IPR056884">
    <property type="entry name" value="NPHP3-like_N"/>
</dbReference>
<proteinExistence type="predicted"/>
<evidence type="ECO:0000313" key="4">
    <source>
        <dbReference type="Proteomes" id="UP000305067"/>
    </source>
</evidence>
<dbReference type="EMBL" id="ML178866">
    <property type="protein sequence ID" value="TFK96132.1"/>
    <property type="molecule type" value="Genomic_DNA"/>
</dbReference>
<accession>A0A5C3Q2C4</accession>
<sequence length="205" mass="22681">MFPPKALFLIQATAAGAGKTIMSSIIIDDLRQTCPKASILYIFHQSAAAQRPQTLQLCALALLRQVLGKDPKFTVPNELLRVLVLNHDSVERLPPYQLLRPSLMQAIQQPDLVYLVIDALDEYHVGDVAAQTELVQELPTLGVKLLVTSRFQVPFKQGNAGSCKMSAFPDDVRAFITQRMENSYLGEILSRSDGLLHEVRNAAVD</sequence>
<organism evidence="3 4">
    <name type="scientific">Pterulicium gracile</name>
    <dbReference type="NCBI Taxonomy" id="1884261"/>
    <lineage>
        <taxon>Eukaryota</taxon>
        <taxon>Fungi</taxon>
        <taxon>Dikarya</taxon>
        <taxon>Basidiomycota</taxon>
        <taxon>Agaricomycotina</taxon>
        <taxon>Agaricomycetes</taxon>
        <taxon>Agaricomycetidae</taxon>
        <taxon>Agaricales</taxon>
        <taxon>Pleurotineae</taxon>
        <taxon>Pterulaceae</taxon>
        <taxon>Pterulicium</taxon>
    </lineage>
</organism>
<feature type="domain" description="Nephrocystin 3-like N-terminal" evidence="2">
    <location>
        <begin position="13"/>
        <end position="150"/>
    </location>
</feature>
<dbReference type="PANTHER" id="PTHR10039">
    <property type="entry name" value="AMELOGENIN"/>
    <property type="match status" value="1"/>
</dbReference>
<dbReference type="Pfam" id="PF24883">
    <property type="entry name" value="NPHP3_N"/>
    <property type="match status" value="1"/>
</dbReference>
<dbReference type="Proteomes" id="UP000305067">
    <property type="component" value="Unassembled WGS sequence"/>
</dbReference>
<dbReference type="PANTHER" id="PTHR10039:SF14">
    <property type="entry name" value="NACHT DOMAIN-CONTAINING PROTEIN"/>
    <property type="match status" value="1"/>
</dbReference>
<reference evidence="3 4" key="1">
    <citation type="journal article" date="2019" name="Nat. Ecol. Evol.">
        <title>Megaphylogeny resolves global patterns of mushroom evolution.</title>
        <authorList>
            <person name="Varga T."/>
            <person name="Krizsan K."/>
            <person name="Foldi C."/>
            <person name="Dima B."/>
            <person name="Sanchez-Garcia M."/>
            <person name="Sanchez-Ramirez S."/>
            <person name="Szollosi G.J."/>
            <person name="Szarkandi J.G."/>
            <person name="Papp V."/>
            <person name="Albert L."/>
            <person name="Andreopoulos W."/>
            <person name="Angelini C."/>
            <person name="Antonin V."/>
            <person name="Barry K.W."/>
            <person name="Bougher N.L."/>
            <person name="Buchanan P."/>
            <person name="Buyck B."/>
            <person name="Bense V."/>
            <person name="Catcheside P."/>
            <person name="Chovatia M."/>
            <person name="Cooper J."/>
            <person name="Damon W."/>
            <person name="Desjardin D."/>
            <person name="Finy P."/>
            <person name="Geml J."/>
            <person name="Haridas S."/>
            <person name="Hughes K."/>
            <person name="Justo A."/>
            <person name="Karasinski D."/>
            <person name="Kautmanova I."/>
            <person name="Kiss B."/>
            <person name="Kocsube S."/>
            <person name="Kotiranta H."/>
            <person name="LaButti K.M."/>
            <person name="Lechner B.E."/>
            <person name="Liimatainen K."/>
            <person name="Lipzen A."/>
            <person name="Lukacs Z."/>
            <person name="Mihaltcheva S."/>
            <person name="Morgado L.N."/>
            <person name="Niskanen T."/>
            <person name="Noordeloos M.E."/>
            <person name="Ohm R.A."/>
            <person name="Ortiz-Santana B."/>
            <person name="Ovrebo C."/>
            <person name="Racz N."/>
            <person name="Riley R."/>
            <person name="Savchenko A."/>
            <person name="Shiryaev A."/>
            <person name="Soop K."/>
            <person name="Spirin V."/>
            <person name="Szebenyi C."/>
            <person name="Tomsovsky M."/>
            <person name="Tulloss R.E."/>
            <person name="Uehling J."/>
            <person name="Grigoriev I.V."/>
            <person name="Vagvolgyi C."/>
            <person name="Papp T."/>
            <person name="Martin F.M."/>
            <person name="Miettinen O."/>
            <person name="Hibbett D.S."/>
            <person name="Nagy L.G."/>
        </authorList>
    </citation>
    <scope>NUCLEOTIDE SEQUENCE [LARGE SCALE GENOMIC DNA]</scope>
    <source>
        <strain evidence="3 4">CBS 309.79</strain>
    </source>
</reference>
<evidence type="ECO:0000259" key="2">
    <source>
        <dbReference type="Pfam" id="PF24883"/>
    </source>
</evidence>
<dbReference type="OrthoDB" id="7464126at2759"/>
<gene>
    <name evidence="3" type="ORF">BDV98DRAFT_340020</name>
</gene>
<dbReference type="AlphaFoldDB" id="A0A5C3Q2C4"/>
<name>A0A5C3Q2C4_9AGAR</name>
<keyword evidence="1" id="KW-0677">Repeat</keyword>
<protein>
    <recommendedName>
        <fullName evidence="2">Nephrocystin 3-like N-terminal domain-containing protein</fullName>
    </recommendedName>
</protein>
<evidence type="ECO:0000256" key="1">
    <source>
        <dbReference type="ARBA" id="ARBA00022737"/>
    </source>
</evidence>
<evidence type="ECO:0000313" key="3">
    <source>
        <dbReference type="EMBL" id="TFK96132.1"/>
    </source>
</evidence>